<evidence type="ECO:0000313" key="3">
    <source>
        <dbReference type="Proteomes" id="UP000317835"/>
    </source>
</evidence>
<dbReference type="Proteomes" id="UP000317835">
    <property type="component" value="Chromosome"/>
</dbReference>
<gene>
    <name evidence="2" type="ORF">ElP_19350</name>
</gene>
<sequence length="180" mass="18599">MNHDEAFRAGTPTFADPVPGCNGGLELVARDRPVLAGGGWASARQEVYRCRSCGCRLGLLDGRVAWVERRLPAAAPDENGKHSGPTATRSTGRAGPGSPSIPKVLEAIRRLAGADGACTAGNVEIEREAGITRRTAQYALAHLARSGAIRIEGGTRALDGRRIIPTDPGGDGPTPGPGTS</sequence>
<name>A0A518GZN5_9BACT</name>
<accession>A0A518GZN5</accession>
<dbReference type="EMBL" id="CP036426">
    <property type="protein sequence ID" value="QDV34054.1"/>
    <property type="molecule type" value="Genomic_DNA"/>
</dbReference>
<reference evidence="2 3" key="1">
    <citation type="submission" date="2019-02" db="EMBL/GenBank/DDBJ databases">
        <title>Deep-cultivation of Planctomycetes and their phenomic and genomic characterization uncovers novel biology.</title>
        <authorList>
            <person name="Wiegand S."/>
            <person name="Jogler M."/>
            <person name="Boedeker C."/>
            <person name="Pinto D."/>
            <person name="Vollmers J."/>
            <person name="Rivas-Marin E."/>
            <person name="Kohn T."/>
            <person name="Peeters S.H."/>
            <person name="Heuer A."/>
            <person name="Rast P."/>
            <person name="Oberbeckmann S."/>
            <person name="Bunk B."/>
            <person name="Jeske O."/>
            <person name="Meyerdierks A."/>
            <person name="Storesund J.E."/>
            <person name="Kallscheuer N."/>
            <person name="Luecker S."/>
            <person name="Lage O.M."/>
            <person name="Pohl T."/>
            <person name="Merkel B.J."/>
            <person name="Hornburger P."/>
            <person name="Mueller R.-W."/>
            <person name="Bruemmer F."/>
            <person name="Labrenz M."/>
            <person name="Spormann A.M."/>
            <person name="Op den Camp H."/>
            <person name="Overmann J."/>
            <person name="Amann R."/>
            <person name="Jetten M.S.M."/>
            <person name="Mascher T."/>
            <person name="Medema M.H."/>
            <person name="Devos D.P."/>
            <person name="Kaster A.-K."/>
            <person name="Ovreas L."/>
            <person name="Rohde M."/>
            <person name="Galperin M.Y."/>
            <person name="Jogler C."/>
        </authorList>
    </citation>
    <scope>NUCLEOTIDE SEQUENCE [LARGE SCALE GENOMIC DNA]</scope>
    <source>
        <strain evidence="2 3">ElP</strain>
    </source>
</reference>
<feature type="region of interest" description="Disordered" evidence="1">
    <location>
        <begin position="75"/>
        <end position="101"/>
    </location>
</feature>
<keyword evidence="3" id="KW-1185">Reference proteome</keyword>
<evidence type="ECO:0000256" key="1">
    <source>
        <dbReference type="SAM" id="MobiDB-lite"/>
    </source>
</evidence>
<organism evidence="2 3">
    <name type="scientific">Tautonia plasticadhaerens</name>
    <dbReference type="NCBI Taxonomy" id="2527974"/>
    <lineage>
        <taxon>Bacteria</taxon>
        <taxon>Pseudomonadati</taxon>
        <taxon>Planctomycetota</taxon>
        <taxon>Planctomycetia</taxon>
        <taxon>Isosphaerales</taxon>
        <taxon>Isosphaeraceae</taxon>
        <taxon>Tautonia</taxon>
    </lineage>
</organism>
<protein>
    <submittedName>
        <fullName evidence="2">Uncharacterized protein</fullName>
    </submittedName>
</protein>
<dbReference type="KEGG" id="tpla:ElP_19350"/>
<evidence type="ECO:0000313" key="2">
    <source>
        <dbReference type="EMBL" id="QDV34054.1"/>
    </source>
</evidence>
<proteinExistence type="predicted"/>
<feature type="compositionally biased region" description="Gly residues" evidence="1">
    <location>
        <begin position="169"/>
        <end position="180"/>
    </location>
</feature>
<dbReference type="RefSeq" id="WP_145268666.1">
    <property type="nucleotide sequence ID" value="NZ_CP036426.1"/>
</dbReference>
<feature type="region of interest" description="Disordered" evidence="1">
    <location>
        <begin position="160"/>
        <end position="180"/>
    </location>
</feature>
<dbReference type="AlphaFoldDB" id="A0A518GZN5"/>